<evidence type="ECO:0000256" key="2">
    <source>
        <dbReference type="ARBA" id="ARBA00022801"/>
    </source>
</evidence>
<dbReference type="AlphaFoldDB" id="A0A1C4YW20"/>
<dbReference type="Proteomes" id="UP000199504">
    <property type="component" value="Unassembled WGS sequence"/>
</dbReference>
<dbReference type="GO" id="GO:0016985">
    <property type="term" value="F:mannan endo-1,4-beta-mannosidase activity"/>
    <property type="evidence" value="ECO:0007669"/>
    <property type="project" value="InterPro"/>
</dbReference>
<feature type="domain" description="GH26" evidence="5">
    <location>
        <begin position="55"/>
        <end position="374"/>
    </location>
</feature>
<accession>A0A1C4YW20</accession>
<keyword evidence="7" id="KW-1185">Reference proteome</keyword>
<dbReference type="SUPFAM" id="SSF51445">
    <property type="entry name" value="(Trans)glycosidases"/>
    <property type="match status" value="1"/>
</dbReference>
<dbReference type="EMBL" id="FMCX01000004">
    <property type="protein sequence ID" value="SCF24874.1"/>
    <property type="molecule type" value="Genomic_DNA"/>
</dbReference>
<dbReference type="InterPro" id="IPR000805">
    <property type="entry name" value="Glyco_hydro_26"/>
</dbReference>
<evidence type="ECO:0000313" key="7">
    <source>
        <dbReference type="Proteomes" id="UP000199504"/>
    </source>
</evidence>
<comment type="similarity">
    <text evidence="1 4">Belongs to the glycosyl hydrolase 26 family.</text>
</comment>
<dbReference type="InterPro" id="IPR022790">
    <property type="entry name" value="GH26_dom"/>
</dbReference>
<evidence type="ECO:0000256" key="4">
    <source>
        <dbReference type="PROSITE-ProRule" id="PRU01100"/>
    </source>
</evidence>
<dbReference type="Pfam" id="PF02156">
    <property type="entry name" value="Glyco_hydro_26"/>
    <property type="match status" value="1"/>
</dbReference>
<keyword evidence="3 4" id="KW-0326">Glycosidase</keyword>
<dbReference type="PROSITE" id="PS51764">
    <property type="entry name" value="GH26"/>
    <property type="match status" value="1"/>
</dbReference>
<dbReference type="GO" id="GO:0006080">
    <property type="term" value="P:substituted mannan metabolic process"/>
    <property type="evidence" value="ECO:0007669"/>
    <property type="project" value="InterPro"/>
</dbReference>
<protein>
    <submittedName>
        <fullName evidence="6">Glycosyl hydrolase family 26</fullName>
    </submittedName>
</protein>
<dbReference type="STRING" id="262898.GA0070564_104448"/>
<dbReference type="InterPro" id="IPR017853">
    <property type="entry name" value="GH"/>
</dbReference>
<dbReference type="RefSeq" id="WP_091609548.1">
    <property type="nucleotide sequence ID" value="NZ_FMCX01000004.1"/>
</dbReference>
<evidence type="ECO:0000256" key="3">
    <source>
        <dbReference type="ARBA" id="ARBA00023295"/>
    </source>
</evidence>
<dbReference type="PANTHER" id="PTHR40079:SF4">
    <property type="entry name" value="GH26 DOMAIN-CONTAINING PROTEIN-RELATED"/>
    <property type="match status" value="1"/>
</dbReference>
<gene>
    <name evidence="6" type="ORF">GA0070564_104448</name>
</gene>
<feature type="active site" description="Proton donor" evidence="4">
    <location>
        <position position="198"/>
    </location>
</feature>
<organism evidence="6 7">
    <name type="scientific">Micromonospora mirobrigensis</name>
    <dbReference type="NCBI Taxonomy" id="262898"/>
    <lineage>
        <taxon>Bacteria</taxon>
        <taxon>Bacillati</taxon>
        <taxon>Actinomycetota</taxon>
        <taxon>Actinomycetes</taxon>
        <taxon>Micromonosporales</taxon>
        <taxon>Micromonosporaceae</taxon>
        <taxon>Micromonospora</taxon>
    </lineage>
</organism>
<dbReference type="OrthoDB" id="9816550at2"/>
<feature type="active site" description="Nucleophile" evidence="4">
    <location>
        <position position="307"/>
    </location>
</feature>
<evidence type="ECO:0000256" key="1">
    <source>
        <dbReference type="ARBA" id="ARBA00007754"/>
    </source>
</evidence>
<sequence>MARLTVPRGALLVTAALLLTYVFVIAPGTSGAPTGAPTGAPPERVVSVEQAPIATATPTPPPRPLFPPAGRTFVGIATREGAYDFRAVDDFTAATRHAPQVMLFSAGWASAPFDRVLFDRIRDRGMLPMLAWEPWDHRLDEAALRNQLATAKMNRERATQPRYRLARIAGGDFDDYLRSWAEGIRALGYPVAIRFAHEMNGDWYPWCERVNGNKPGDYIRAWRHVHDLFQSVGATNVTWVWSPNARWNNSAPSLHAYYPGDDYVDWLGISGYYGMGAFATYRSFDQIFGATIAQLRTFSRRPVVITETGATDASGHKARWITEAFRSLPRYPELIGLIWFEVDKEVDWRVAGSPASARAFARAVADRRYAVTWSPESVPRTRIRD</sequence>
<dbReference type="Gene3D" id="3.20.20.80">
    <property type="entry name" value="Glycosidases"/>
    <property type="match status" value="1"/>
</dbReference>
<reference evidence="7" key="1">
    <citation type="submission" date="2016-06" db="EMBL/GenBank/DDBJ databases">
        <authorList>
            <person name="Varghese N."/>
            <person name="Submissions Spin"/>
        </authorList>
    </citation>
    <scope>NUCLEOTIDE SEQUENCE [LARGE SCALE GENOMIC DNA]</scope>
    <source>
        <strain evidence="7">DSM 44830</strain>
    </source>
</reference>
<proteinExistence type="inferred from homology"/>
<evidence type="ECO:0000313" key="6">
    <source>
        <dbReference type="EMBL" id="SCF24874.1"/>
    </source>
</evidence>
<dbReference type="PANTHER" id="PTHR40079">
    <property type="entry name" value="MANNAN ENDO-1,4-BETA-MANNOSIDASE E-RELATED"/>
    <property type="match status" value="1"/>
</dbReference>
<name>A0A1C4YW20_9ACTN</name>
<evidence type="ECO:0000259" key="5">
    <source>
        <dbReference type="PROSITE" id="PS51764"/>
    </source>
</evidence>
<keyword evidence="2 4" id="KW-0378">Hydrolase</keyword>